<dbReference type="EMBL" id="JBJVNE010000610">
    <property type="protein sequence ID" value="MFM9653934.1"/>
    <property type="molecule type" value="Genomic_DNA"/>
</dbReference>
<dbReference type="RefSeq" id="WP_409098176.1">
    <property type="nucleotide sequence ID" value="NZ_JBJVNE010000610.1"/>
</dbReference>
<evidence type="ECO:0000256" key="1">
    <source>
        <dbReference type="ARBA" id="ARBA00004442"/>
    </source>
</evidence>
<feature type="non-terminal residue" evidence="4">
    <location>
        <position position="83"/>
    </location>
</feature>
<protein>
    <recommendedName>
        <fullName evidence="6">TonB-dependent receptor</fullName>
    </recommendedName>
</protein>
<evidence type="ECO:0000256" key="3">
    <source>
        <dbReference type="ARBA" id="ARBA00023237"/>
    </source>
</evidence>
<keyword evidence="3" id="KW-0998">Cell outer membrane</keyword>
<evidence type="ECO:0000313" key="5">
    <source>
        <dbReference type="Proteomes" id="UP001631993"/>
    </source>
</evidence>
<gene>
    <name evidence="4" type="ORF">ACKI1S_49210</name>
</gene>
<reference evidence="4 5" key="1">
    <citation type="submission" date="2024-12" db="EMBL/GenBank/DDBJ databases">
        <title>Forecasting of Potato common scab and diversities of Pathogenic streptomyces spp. in china.</title>
        <authorList>
            <person name="Handique U."/>
            <person name="Wu J."/>
        </authorList>
    </citation>
    <scope>NUCLEOTIDE SEQUENCE [LARGE SCALE GENOMIC DNA]</scope>
    <source>
        <strain evidence="4 5">ZRIMU1585</strain>
    </source>
</reference>
<keyword evidence="2" id="KW-0472">Membrane</keyword>
<evidence type="ECO:0008006" key="6">
    <source>
        <dbReference type="Google" id="ProtNLM"/>
    </source>
</evidence>
<accession>A0ABW9IZT5</accession>
<dbReference type="InterPro" id="IPR036942">
    <property type="entry name" value="Beta-barrel_TonB_sf"/>
</dbReference>
<sequence>QQTNDGKATVNGLQASSQWQLPLYSQWFLQSQLSANLTHITNADVITPGENNFDVEGVSDWAGNLRFLVSDDKWQAAININYR</sequence>
<name>A0ABW9IZT5_STRGJ</name>
<keyword evidence="5" id="KW-1185">Reference proteome</keyword>
<comment type="caution">
    <text evidence="4">The sequence shown here is derived from an EMBL/GenBank/DDBJ whole genome shotgun (WGS) entry which is preliminary data.</text>
</comment>
<proteinExistence type="predicted"/>
<comment type="subcellular location">
    <subcellularLocation>
        <location evidence="1">Cell outer membrane</location>
    </subcellularLocation>
</comment>
<feature type="non-terminal residue" evidence="4">
    <location>
        <position position="1"/>
    </location>
</feature>
<organism evidence="4 5">
    <name type="scientific">Streptomyces galilaeus</name>
    <dbReference type="NCBI Taxonomy" id="33899"/>
    <lineage>
        <taxon>Bacteria</taxon>
        <taxon>Bacillati</taxon>
        <taxon>Actinomycetota</taxon>
        <taxon>Actinomycetes</taxon>
        <taxon>Kitasatosporales</taxon>
        <taxon>Streptomycetaceae</taxon>
        <taxon>Streptomyces</taxon>
    </lineage>
</organism>
<evidence type="ECO:0000313" key="4">
    <source>
        <dbReference type="EMBL" id="MFM9653934.1"/>
    </source>
</evidence>
<dbReference type="SUPFAM" id="SSF56935">
    <property type="entry name" value="Porins"/>
    <property type="match status" value="1"/>
</dbReference>
<dbReference type="Proteomes" id="UP001631993">
    <property type="component" value="Unassembled WGS sequence"/>
</dbReference>
<dbReference type="Gene3D" id="2.40.170.20">
    <property type="entry name" value="TonB-dependent receptor, beta-barrel domain"/>
    <property type="match status" value="1"/>
</dbReference>
<evidence type="ECO:0000256" key="2">
    <source>
        <dbReference type="ARBA" id="ARBA00023136"/>
    </source>
</evidence>